<dbReference type="Proteomes" id="UP000003729">
    <property type="component" value="Unassembled WGS sequence"/>
</dbReference>
<protein>
    <submittedName>
        <fullName evidence="2">Uncharacterized protein</fullName>
    </submittedName>
</protein>
<comment type="caution">
    <text evidence="2">The sequence shown here is derived from an EMBL/GenBank/DDBJ whole genome shotgun (WGS) entry which is preliminary data.</text>
</comment>
<dbReference type="AlphaFoldDB" id="B6XIC2"/>
<organism evidence="2 3">
    <name type="scientific">Providencia alcalifaciens DSM 30120</name>
    <dbReference type="NCBI Taxonomy" id="520999"/>
    <lineage>
        <taxon>Bacteria</taxon>
        <taxon>Pseudomonadati</taxon>
        <taxon>Pseudomonadota</taxon>
        <taxon>Gammaproteobacteria</taxon>
        <taxon>Enterobacterales</taxon>
        <taxon>Morganellaceae</taxon>
        <taxon>Providencia</taxon>
    </lineage>
</organism>
<feature type="region of interest" description="Disordered" evidence="1">
    <location>
        <begin position="1"/>
        <end position="41"/>
    </location>
</feature>
<gene>
    <name evidence="2" type="ORF">PROVALCAL_03111</name>
</gene>
<evidence type="ECO:0000313" key="3">
    <source>
        <dbReference type="Proteomes" id="UP000003729"/>
    </source>
</evidence>
<name>B6XIC2_9GAMM</name>
<dbReference type="EMBL" id="ABXW01000053">
    <property type="protein sequence ID" value="EEB45085.1"/>
    <property type="molecule type" value="Genomic_DNA"/>
</dbReference>
<proteinExistence type="predicted"/>
<reference evidence="2 3" key="2">
    <citation type="submission" date="2008-10" db="EMBL/GenBank/DDBJ databases">
        <authorList>
            <person name="Fulton L."/>
            <person name="Clifton S."/>
            <person name="Fulton B."/>
            <person name="Xu J."/>
            <person name="Minx P."/>
            <person name="Pepin K.H."/>
            <person name="Johnson M."/>
            <person name="Bhonagiri V."/>
            <person name="Nash W.E."/>
            <person name="Mardis E.R."/>
            <person name="Wilson R.K."/>
        </authorList>
    </citation>
    <scope>NUCLEOTIDE SEQUENCE [LARGE SCALE GENOMIC DNA]</scope>
    <source>
        <strain evidence="2 3">DSM 30120</strain>
    </source>
</reference>
<reference evidence="2 3" key="1">
    <citation type="submission" date="2008-10" db="EMBL/GenBank/DDBJ databases">
        <title>Draft genome sequence of Providencia alcalifaciens (DSM 30120).</title>
        <authorList>
            <person name="Sudarsanam P."/>
            <person name="Ley R."/>
            <person name="Guruge J."/>
            <person name="Turnbaugh P.J."/>
            <person name="Mahowald M."/>
            <person name="Liep D."/>
            <person name="Gordon J."/>
        </authorList>
    </citation>
    <scope>NUCLEOTIDE SEQUENCE [LARGE SCALE GENOMIC DNA]</scope>
    <source>
        <strain evidence="2 3">DSM 30120</strain>
    </source>
</reference>
<evidence type="ECO:0000313" key="2">
    <source>
        <dbReference type="EMBL" id="EEB45085.1"/>
    </source>
</evidence>
<sequence>MSQSKTGLIRKQRERQKTKKHILFKKLNSNQKQERTTENDD</sequence>
<accession>B6XIC2</accession>
<feature type="compositionally biased region" description="Basic and acidic residues" evidence="1">
    <location>
        <begin position="32"/>
        <end position="41"/>
    </location>
</feature>
<feature type="compositionally biased region" description="Basic residues" evidence="1">
    <location>
        <begin position="8"/>
        <end position="24"/>
    </location>
</feature>
<evidence type="ECO:0000256" key="1">
    <source>
        <dbReference type="SAM" id="MobiDB-lite"/>
    </source>
</evidence>